<dbReference type="GeneID" id="302996855"/>
<proteinExistence type="predicted"/>
<accession>A0A4Y8UNZ9</accession>
<dbReference type="OrthoDB" id="1122631at2"/>
<sequence>MKIEERIYGKSELALVYFPSCDPATALRRLTRWIKRNRELSMCLSDCHNAKYAKIWTRQQVYLIKYYLGEP</sequence>
<comment type="caution">
    <text evidence="1">The sequence shown here is derived from an EMBL/GenBank/DDBJ whole genome shotgun (WGS) entry which is preliminary data.</text>
</comment>
<evidence type="ECO:0000313" key="1">
    <source>
        <dbReference type="EMBL" id="TFH70188.1"/>
    </source>
</evidence>
<dbReference type="Pfam" id="PF14053">
    <property type="entry name" value="DUF4248"/>
    <property type="match status" value="1"/>
</dbReference>
<gene>
    <name evidence="1" type="ORF">EXN75_16480</name>
</gene>
<dbReference type="RefSeq" id="WP_118120384.1">
    <property type="nucleotide sequence ID" value="NZ_DAWEHA010000040.1"/>
</dbReference>
<protein>
    <submittedName>
        <fullName evidence="1">DUF4248 domain-containing protein</fullName>
    </submittedName>
</protein>
<keyword evidence="2" id="KW-1185">Reference proteome</keyword>
<dbReference type="Proteomes" id="UP000297872">
    <property type="component" value="Unassembled WGS sequence"/>
</dbReference>
<name>A0A4Y8UNZ9_9BACT</name>
<evidence type="ECO:0000313" key="2">
    <source>
        <dbReference type="Proteomes" id="UP000297872"/>
    </source>
</evidence>
<organism evidence="1 2">
    <name type="scientific">Segatella hominis</name>
    <dbReference type="NCBI Taxonomy" id="2518605"/>
    <lineage>
        <taxon>Bacteria</taxon>
        <taxon>Pseudomonadati</taxon>
        <taxon>Bacteroidota</taxon>
        <taxon>Bacteroidia</taxon>
        <taxon>Bacteroidales</taxon>
        <taxon>Prevotellaceae</taxon>
        <taxon>Segatella</taxon>
    </lineage>
</organism>
<reference evidence="1 2" key="1">
    <citation type="submission" date="2019-02" db="EMBL/GenBank/DDBJ databases">
        <title>Draft Genome Sequence of the Prevotella sp. BCRC 81118, Isolated from Human Feces.</title>
        <authorList>
            <person name="Huang C.-H."/>
        </authorList>
    </citation>
    <scope>NUCLEOTIDE SEQUENCE [LARGE SCALE GENOMIC DNA]</scope>
    <source>
        <strain evidence="1 2">BCRC 81118</strain>
    </source>
</reference>
<dbReference type="InterPro" id="IPR025342">
    <property type="entry name" value="DUF4248"/>
</dbReference>
<dbReference type="EMBL" id="SGVY01000083">
    <property type="protein sequence ID" value="TFH70188.1"/>
    <property type="molecule type" value="Genomic_DNA"/>
</dbReference>
<dbReference type="AlphaFoldDB" id="A0A4Y8UNZ9"/>